<dbReference type="Proteomes" id="UP000070687">
    <property type="component" value="Unassembled WGS sequence"/>
</dbReference>
<gene>
    <name evidence="1" type="ORF">HMPREF3208_01094</name>
</gene>
<protein>
    <submittedName>
        <fullName evidence="1">Uncharacterized protein</fullName>
    </submittedName>
</protein>
<reference evidence="1 2" key="1">
    <citation type="submission" date="2016-01" db="EMBL/GenBank/DDBJ databases">
        <authorList>
            <person name="Oliw E.H."/>
        </authorList>
    </citation>
    <scope>NUCLEOTIDE SEQUENCE [LARGE SCALE GENOMIC DNA]</scope>
    <source>
        <strain evidence="1 2">PSS_7772B</strain>
    </source>
</reference>
<dbReference type="EMBL" id="LRQB01000072">
    <property type="protein sequence ID" value="KXA19290.1"/>
    <property type="molecule type" value="Genomic_DNA"/>
</dbReference>
<organism evidence="1 2">
    <name type="scientific">Gardnerella vaginalis</name>
    <dbReference type="NCBI Taxonomy" id="2702"/>
    <lineage>
        <taxon>Bacteria</taxon>
        <taxon>Bacillati</taxon>
        <taxon>Actinomycetota</taxon>
        <taxon>Actinomycetes</taxon>
        <taxon>Bifidobacteriales</taxon>
        <taxon>Bifidobacteriaceae</taxon>
        <taxon>Gardnerella</taxon>
    </lineage>
</organism>
<dbReference type="AlphaFoldDB" id="A0A133NSN1"/>
<evidence type="ECO:0000313" key="1">
    <source>
        <dbReference type="EMBL" id="KXA19290.1"/>
    </source>
</evidence>
<accession>A0A133NSN1</accession>
<dbReference type="PATRIC" id="fig|2702.100.peg.1081"/>
<sequence>MFFIDCYKFCKYYKYHKMYVAINMSDRLTRWCFCPGCAGQGVLSQ</sequence>
<name>A0A133NSN1_GARVA</name>
<evidence type="ECO:0000313" key="2">
    <source>
        <dbReference type="Proteomes" id="UP000070687"/>
    </source>
</evidence>
<comment type="caution">
    <text evidence="1">The sequence shown here is derived from an EMBL/GenBank/DDBJ whole genome shotgun (WGS) entry which is preliminary data.</text>
</comment>
<proteinExistence type="predicted"/>